<accession>A0AAE7BY93</accession>
<reference evidence="1 2" key="1">
    <citation type="submission" date="2019-09" db="EMBL/GenBank/DDBJ databases">
        <title>Non-baumannii Acinetobacter spp. carrying blaNDM-1 isolated in China.</title>
        <authorList>
            <person name="Cui C."/>
            <person name="Chen C."/>
            <person name="Sun J."/>
            <person name="Liu Y."/>
        </authorList>
    </citation>
    <scope>NUCLEOTIDE SEQUENCE [LARGE SCALE GENOMIC DNA]</scope>
    <source>
        <strain evidence="1 2">HZE23-1</strain>
    </source>
</reference>
<evidence type="ECO:0000313" key="1">
    <source>
        <dbReference type="EMBL" id="QIC68620.1"/>
    </source>
</evidence>
<dbReference type="Proteomes" id="UP000503505">
    <property type="component" value="Chromosome"/>
</dbReference>
<evidence type="ECO:0000313" key="2">
    <source>
        <dbReference type="Proteomes" id="UP000503505"/>
    </source>
</evidence>
<dbReference type="AlphaFoldDB" id="A0AAE7BY93"/>
<dbReference type="RefSeq" id="WP_004814837.1">
    <property type="nucleotide sequence ID" value="NZ_CP044463.1"/>
</dbReference>
<organism evidence="1 2">
    <name type="scientific">Acinetobacter schindleri</name>
    <dbReference type="NCBI Taxonomy" id="108981"/>
    <lineage>
        <taxon>Bacteria</taxon>
        <taxon>Pseudomonadati</taxon>
        <taxon>Pseudomonadota</taxon>
        <taxon>Gammaproteobacteria</taxon>
        <taxon>Moraxellales</taxon>
        <taxon>Moraxellaceae</taxon>
        <taxon>Acinetobacter</taxon>
    </lineage>
</organism>
<sequence>MLIDFRQAQLGLFIELAWKIQAQPQQYLQFDSVSDFYKATWLNDFPKGTTWYTSGLDDGADEFEAVIYYPGAELIISSGVKTQVWLKVDD</sequence>
<name>A0AAE7BY93_9GAMM</name>
<protein>
    <submittedName>
        <fullName evidence="1">Uncharacterized protein</fullName>
    </submittedName>
</protein>
<proteinExistence type="predicted"/>
<dbReference type="EMBL" id="CP044463">
    <property type="protein sequence ID" value="QIC68620.1"/>
    <property type="molecule type" value="Genomic_DNA"/>
</dbReference>
<gene>
    <name evidence="1" type="ORF">FSC10_03960</name>
</gene>